<evidence type="ECO:0000256" key="2">
    <source>
        <dbReference type="SAM" id="Phobius"/>
    </source>
</evidence>
<feature type="region of interest" description="Disordered" evidence="1">
    <location>
        <begin position="66"/>
        <end position="96"/>
    </location>
</feature>
<dbReference type="Proteomes" id="UP000800041">
    <property type="component" value="Unassembled WGS sequence"/>
</dbReference>
<keyword evidence="2" id="KW-0812">Transmembrane</keyword>
<keyword evidence="4" id="KW-1185">Reference proteome</keyword>
<reference evidence="3" key="1">
    <citation type="journal article" date="2020" name="Stud. Mycol.">
        <title>101 Dothideomycetes genomes: a test case for predicting lifestyles and emergence of pathogens.</title>
        <authorList>
            <person name="Haridas S."/>
            <person name="Albert R."/>
            <person name="Binder M."/>
            <person name="Bloem J."/>
            <person name="Labutti K."/>
            <person name="Salamov A."/>
            <person name="Andreopoulos B."/>
            <person name="Baker S."/>
            <person name="Barry K."/>
            <person name="Bills G."/>
            <person name="Bluhm B."/>
            <person name="Cannon C."/>
            <person name="Castanera R."/>
            <person name="Culley D."/>
            <person name="Daum C."/>
            <person name="Ezra D."/>
            <person name="Gonzalez J."/>
            <person name="Henrissat B."/>
            <person name="Kuo A."/>
            <person name="Liang C."/>
            <person name="Lipzen A."/>
            <person name="Lutzoni F."/>
            <person name="Magnuson J."/>
            <person name="Mondo S."/>
            <person name="Nolan M."/>
            <person name="Ohm R."/>
            <person name="Pangilinan J."/>
            <person name="Park H.-J."/>
            <person name="Ramirez L."/>
            <person name="Alfaro M."/>
            <person name="Sun H."/>
            <person name="Tritt A."/>
            <person name="Yoshinaga Y."/>
            <person name="Zwiers L.-H."/>
            <person name="Turgeon B."/>
            <person name="Goodwin S."/>
            <person name="Spatafora J."/>
            <person name="Crous P."/>
            <person name="Grigoriev I."/>
        </authorList>
    </citation>
    <scope>NUCLEOTIDE SEQUENCE</scope>
    <source>
        <strain evidence="3">CBS 113979</strain>
    </source>
</reference>
<evidence type="ECO:0000313" key="4">
    <source>
        <dbReference type="Proteomes" id="UP000800041"/>
    </source>
</evidence>
<feature type="compositionally biased region" description="Low complexity" evidence="1">
    <location>
        <begin position="79"/>
        <end position="96"/>
    </location>
</feature>
<name>A0A6G1GYK8_9PEZI</name>
<feature type="transmembrane region" description="Helical" evidence="2">
    <location>
        <begin position="20"/>
        <end position="41"/>
    </location>
</feature>
<accession>A0A6G1GYK8</accession>
<protein>
    <submittedName>
        <fullName evidence="3">Uncharacterized protein</fullName>
    </submittedName>
</protein>
<gene>
    <name evidence="3" type="ORF">K402DRAFT_464183</name>
</gene>
<sequence length="96" mass="10427">MPGPGYVPPPSIGHEIGVMFAGFGSMFVGSLLFWIWWNIALKREDAAEKKRVEGLRARGLLDKLSDETKDKVVDPEPEPAAAAPKEVTETTTTTTA</sequence>
<dbReference type="OrthoDB" id="3436553at2759"/>
<proteinExistence type="predicted"/>
<dbReference type="AlphaFoldDB" id="A0A6G1GYK8"/>
<evidence type="ECO:0000313" key="3">
    <source>
        <dbReference type="EMBL" id="KAF1985877.1"/>
    </source>
</evidence>
<evidence type="ECO:0000256" key="1">
    <source>
        <dbReference type="SAM" id="MobiDB-lite"/>
    </source>
</evidence>
<dbReference type="EMBL" id="ML977160">
    <property type="protein sequence ID" value="KAF1985877.1"/>
    <property type="molecule type" value="Genomic_DNA"/>
</dbReference>
<keyword evidence="2" id="KW-0472">Membrane</keyword>
<keyword evidence="2" id="KW-1133">Transmembrane helix</keyword>
<organism evidence="3 4">
    <name type="scientific">Aulographum hederae CBS 113979</name>
    <dbReference type="NCBI Taxonomy" id="1176131"/>
    <lineage>
        <taxon>Eukaryota</taxon>
        <taxon>Fungi</taxon>
        <taxon>Dikarya</taxon>
        <taxon>Ascomycota</taxon>
        <taxon>Pezizomycotina</taxon>
        <taxon>Dothideomycetes</taxon>
        <taxon>Pleosporomycetidae</taxon>
        <taxon>Aulographales</taxon>
        <taxon>Aulographaceae</taxon>
    </lineage>
</organism>